<accession>A0ABT3TFG2</accession>
<dbReference type="InterPro" id="IPR029149">
    <property type="entry name" value="Creatin/AminoP/Spt16_N"/>
</dbReference>
<dbReference type="PANTHER" id="PTHR43763">
    <property type="entry name" value="XAA-PRO AMINOPEPTIDASE 1"/>
    <property type="match status" value="1"/>
</dbReference>
<dbReference type="InterPro" id="IPR036005">
    <property type="entry name" value="Creatinase/aminopeptidase-like"/>
</dbReference>
<dbReference type="Pfam" id="PF01321">
    <property type="entry name" value="Creatinase_N"/>
    <property type="match status" value="1"/>
</dbReference>
<dbReference type="InterPro" id="IPR033740">
    <property type="entry name" value="Pept_M24B"/>
</dbReference>
<dbReference type="GO" id="GO:0004177">
    <property type="term" value="F:aminopeptidase activity"/>
    <property type="evidence" value="ECO:0007669"/>
    <property type="project" value="UniProtKB-KW"/>
</dbReference>
<sequence>MEPYSDRLESLRAQMAEQQLDALLVPRADEYLGEYLPAYNERMAWLSGFSGSAGAVVVLRESAAIFVDGRYTLQVRQQVSQQLFSIHSLIDEPPLQWLKAQLSPGQKVGYDPRMHTQAWALQAQSALARSEQELVALERNLIDTCWQDRPVPQSQPAMLLEEMYTGQASADKRAQIGSAIRAAGADVAYIFAADSCAWLLNIRGRDIPCLPLVLGSGLLYANGEMQFFCDPDKIPAGFAEHVGTGVEVFEEASLAQVFASLSGKVVLHDAQAANAWSRQQLEKSGARVLVGTDPVELPKACKNPVQVQGMRDCHIRDAVAEVQFLAWLDAEVAAGRLHDEAQLSDQLFGYRAAQDLFQETSFDTISAAAGNAAMAHYNHLNGEPSRLGMDSVYLVDSGGQYLDGTTDITRTVAIGKPAAEVRRSFTLVLKGCIALAQARFPAGTSGASLDILARQFLWQQGLDYEHGTGHGVGSFLSVHEGPQRIGKGASDVALRPGMVVSDEPGYYKSEEYGMRCENLLVVIEVGEMVDSGKQLLAFETLTLVPFDRRLLDRDLLTGAELTWLNEYHSRVCSVLSPRLDGDDLTWLERTTRPL</sequence>
<proteinExistence type="inferred from homology"/>
<dbReference type="InterPro" id="IPR050422">
    <property type="entry name" value="X-Pro_aminopeptidase_P"/>
</dbReference>
<organism evidence="7 8">
    <name type="scientific">Candidatus Litorirhabdus singularis</name>
    <dbReference type="NCBI Taxonomy" id="2518993"/>
    <lineage>
        <taxon>Bacteria</taxon>
        <taxon>Pseudomonadati</taxon>
        <taxon>Pseudomonadota</taxon>
        <taxon>Gammaproteobacteria</taxon>
        <taxon>Cellvibrionales</taxon>
        <taxon>Halieaceae</taxon>
        <taxon>Candidatus Litorirhabdus</taxon>
    </lineage>
</organism>
<dbReference type="Pfam" id="PF16188">
    <property type="entry name" value="Peptidase_M24_C"/>
    <property type="match status" value="1"/>
</dbReference>
<evidence type="ECO:0000256" key="2">
    <source>
        <dbReference type="ARBA" id="ARBA00022723"/>
    </source>
</evidence>
<dbReference type="Pfam" id="PF00557">
    <property type="entry name" value="Peptidase_M24"/>
    <property type="match status" value="1"/>
</dbReference>
<dbReference type="PANTHER" id="PTHR43763:SF6">
    <property type="entry name" value="XAA-PRO AMINOPEPTIDASE 1"/>
    <property type="match status" value="1"/>
</dbReference>
<dbReference type="EMBL" id="SHNN01000002">
    <property type="protein sequence ID" value="MCX2981055.1"/>
    <property type="molecule type" value="Genomic_DNA"/>
</dbReference>
<keyword evidence="7" id="KW-0645">Protease</keyword>
<evidence type="ECO:0000259" key="4">
    <source>
        <dbReference type="Pfam" id="PF00557"/>
    </source>
</evidence>
<dbReference type="Gene3D" id="3.40.350.10">
    <property type="entry name" value="Creatinase/prolidase N-terminal domain"/>
    <property type="match status" value="2"/>
</dbReference>
<feature type="domain" description="Peptidase M24 C-terminal" evidence="6">
    <location>
        <begin position="535"/>
        <end position="594"/>
    </location>
</feature>
<dbReference type="InterPro" id="IPR032416">
    <property type="entry name" value="Peptidase_M24_C"/>
</dbReference>
<dbReference type="InterPro" id="IPR000587">
    <property type="entry name" value="Creatinase_N"/>
</dbReference>
<dbReference type="Proteomes" id="UP001143362">
    <property type="component" value="Unassembled WGS sequence"/>
</dbReference>
<dbReference type="InterPro" id="IPR000994">
    <property type="entry name" value="Pept_M24"/>
</dbReference>
<name>A0ABT3TFG2_9GAMM</name>
<evidence type="ECO:0000259" key="6">
    <source>
        <dbReference type="Pfam" id="PF16188"/>
    </source>
</evidence>
<keyword evidence="7" id="KW-0031">Aminopeptidase</keyword>
<comment type="similarity">
    <text evidence="1">Belongs to the peptidase M24B family.</text>
</comment>
<gene>
    <name evidence="7" type="ORF">EYC98_09285</name>
</gene>
<dbReference type="CDD" id="cd01085">
    <property type="entry name" value="APP"/>
    <property type="match status" value="1"/>
</dbReference>
<dbReference type="Gene3D" id="3.90.230.10">
    <property type="entry name" value="Creatinase/methionine aminopeptidase superfamily"/>
    <property type="match status" value="1"/>
</dbReference>
<dbReference type="SUPFAM" id="SSF55920">
    <property type="entry name" value="Creatinase/aminopeptidase"/>
    <property type="match status" value="1"/>
</dbReference>
<dbReference type="SUPFAM" id="SSF53092">
    <property type="entry name" value="Creatinase/prolidase N-terminal domain"/>
    <property type="match status" value="1"/>
</dbReference>
<evidence type="ECO:0000256" key="1">
    <source>
        <dbReference type="ARBA" id="ARBA00008766"/>
    </source>
</evidence>
<evidence type="ECO:0000256" key="3">
    <source>
        <dbReference type="ARBA" id="ARBA00022801"/>
    </source>
</evidence>
<comment type="caution">
    <text evidence="7">The sequence shown here is derived from an EMBL/GenBank/DDBJ whole genome shotgun (WGS) entry which is preliminary data.</text>
</comment>
<feature type="domain" description="Peptidase M24" evidence="4">
    <location>
        <begin position="309"/>
        <end position="523"/>
    </location>
</feature>
<reference evidence="7" key="1">
    <citation type="submission" date="2019-02" db="EMBL/GenBank/DDBJ databases">
        <authorList>
            <person name="Li S.-H."/>
        </authorList>
    </citation>
    <scope>NUCLEOTIDE SEQUENCE</scope>
    <source>
        <strain evidence="7">IMCC14734</strain>
    </source>
</reference>
<keyword evidence="2" id="KW-0479">Metal-binding</keyword>
<evidence type="ECO:0000313" key="7">
    <source>
        <dbReference type="EMBL" id="MCX2981055.1"/>
    </source>
</evidence>
<dbReference type="Pfam" id="PF16189">
    <property type="entry name" value="Creatinase_N_2"/>
    <property type="match status" value="1"/>
</dbReference>
<evidence type="ECO:0000259" key="5">
    <source>
        <dbReference type="Pfam" id="PF01321"/>
    </source>
</evidence>
<keyword evidence="8" id="KW-1185">Reference proteome</keyword>
<evidence type="ECO:0000313" key="8">
    <source>
        <dbReference type="Proteomes" id="UP001143362"/>
    </source>
</evidence>
<protein>
    <submittedName>
        <fullName evidence="7">Aminopeptidase P family protein</fullName>
    </submittedName>
</protein>
<feature type="domain" description="Creatinase N-terminal" evidence="5">
    <location>
        <begin position="7"/>
        <end position="138"/>
    </location>
</feature>
<keyword evidence="3" id="KW-0378">Hydrolase</keyword>